<accession>A0A6M8B8X2</accession>
<dbReference type="InterPro" id="IPR050245">
    <property type="entry name" value="PrsA_foldase"/>
</dbReference>
<keyword evidence="5 6" id="KW-0413">Isomerase</keyword>
<dbReference type="InterPro" id="IPR046357">
    <property type="entry name" value="PPIase_dom_sf"/>
</dbReference>
<gene>
    <name evidence="8" type="ORF">HPC62_01210</name>
</gene>
<dbReference type="KEGG" id="theu:HPC62_01210"/>
<evidence type="ECO:0000256" key="2">
    <source>
        <dbReference type="ARBA" id="ARBA00013194"/>
    </source>
</evidence>
<dbReference type="Gene3D" id="3.10.50.40">
    <property type="match status" value="1"/>
</dbReference>
<feature type="domain" description="PpiC" evidence="7">
    <location>
        <begin position="10"/>
        <end position="116"/>
    </location>
</feature>
<keyword evidence="4 6" id="KW-0697">Rotamase</keyword>
<dbReference type="PANTHER" id="PTHR47245:SF1">
    <property type="entry name" value="FOLDASE PROTEIN PRSA"/>
    <property type="match status" value="1"/>
</dbReference>
<dbReference type="EMBL" id="CP053661">
    <property type="protein sequence ID" value="QKD80970.1"/>
    <property type="molecule type" value="Genomic_DNA"/>
</dbReference>
<evidence type="ECO:0000313" key="9">
    <source>
        <dbReference type="Proteomes" id="UP000505210"/>
    </source>
</evidence>
<comment type="catalytic activity">
    <reaction evidence="1">
        <text>[protein]-peptidylproline (omega=180) = [protein]-peptidylproline (omega=0)</text>
        <dbReference type="Rhea" id="RHEA:16237"/>
        <dbReference type="Rhea" id="RHEA-COMP:10747"/>
        <dbReference type="Rhea" id="RHEA-COMP:10748"/>
        <dbReference type="ChEBI" id="CHEBI:83833"/>
        <dbReference type="ChEBI" id="CHEBI:83834"/>
        <dbReference type="EC" id="5.2.1.8"/>
    </reaction>
</comment>
<organism evidence="8 9">
    <name type="scientific">Thermoleptolyngbya sichuanensis A183</name>
    <dbReference type="NCBI Taxonomy" id="2737172"/>
    <lineage>
        <taxon>Bacteria</taxon>
        <taxon>Bacillati</taxon>
        <taxon>Cyanobacteriota</taxon>
        <taxon>Cyanophyceae</taxon>
        <taxon>Oculatellales</taxon>
        <taxon>Oculatellaceae</taxon>
        <taxon>Thermoleptolyngbya</taxon>
        <taxon>Thermoleptolyngbya sichuanensis</taxon>
    </lineage>
</organism>
<proteinExistence type="predicted"/>
<dbReference type="SUPFAM" id="SSF54534">
    <property type="entry name" value="FKBP-like"/>
    <property type="match status" value="1"/>
</dbReference>
<evidence type="ECO:0000259" key="7">
    <source>
        <dbReference type="PROSITE" id="PS50198"/>
    </source>
</evidence>
<dbReference type="PANTHER" id="PTHR47245">
    <property type="entry name" value="PEPTIDYLPROLYL ISOMERASE"/>
    <property type="match status" value="1"/>
</dbReference>
<evidence type="ECO:0000256" key="3">
    <source>
        <dbReference type="ARBA" id="ARBA00022729"/>
    </source>
</evidence>
<evidence type="ECO:0000256" key="1">
    <source>
        <dbReference type="ARBA" id="ARBA00000971"/>
    </source>
</evidence>
<name>A0A6M8B8X2_9CYAN</name>
<evidence type="ECO:0000256" key="5">
    <source>
        <dbReference type="ARBA" id="ARBA00023235"/>
    </source>
</evidence>
<dbReference type="InterPro" id="IPR000297">
    <property type="entry name" value="PPIase_PpiC"/>
</dbReference>
<evidence type="ECO:0000256" key="6">
    <source>
        <dbReference type="PROSITE-ProRule" id="PRU00278"/>
    </source>
</evidence>
<dbReference type="PROSITE" id="PS50198">
    <property type="entry name" value="PPIC_PPIASE_2"/>
    <property type="match status" value="1"/>
</dbReference>
<evidence type="ECO:0000313" key="8">
    <source>
        <dbReference type="EMBL" id="QKD80970.1"/>
    </source>
</evidence>
<keyword evidence="3" id="KW-0732">Signal</keyword>
<dbReference type="RefSeq" id="WP_172353394.1">
    <property type="nucleotide sequence ID" value="NZ_CP053661.1"/>
</dbReference>
<dbReference type="EC" id="5.2.1.8" evidence="2"/>
<protein>
    <recommendedName>
        <fullName evidence="2">peptidylprolyl isomerase</fullName>
        <ecNumber evidence="2">5.2.1.8</ecNumber>
    </recommendedName>
</protein>
<dbReference type="GO" id="GO:0003755">
    <property type="term" value="F:peptidyl-prolyl cis-trans isomerase activity"/>
    <property type="evidence" value="ECO:0007669"/>
    <property type="project" value="UniProtKB-KW"/>
</dbReference>
<keyword evidence="9" id="KW-1185">Reference proteome</keyword>
<dbReference type="Proteomes" id="UP000505210">
    <property type="component" value="Chromosome"/>
</dbReference>
<reference evidence="8 9" key="1">
    <citation type="submission" date="2020-05" db="EMBL/GenBank/DDBJ databases">
        <title>Complete genome sequence of of a novel Thermoleptolyngbya strain isolated from hot springs of Ganzi, Sichuan China.</title>
        <authorList>
            <person name="Tang J."/>
            <person name="Daroch M."/>
            <person name="Li L."/>
            <person name="Waleron K."/>
            <person name="Waleron M."/>
            <person name="Waleron M."/>
        </authorList>
    </citation>
    <scope>NUCLEOTIDE SEQUENCE [LARGE SCALE GENOMIC DNA]</scope>
    <source>
        <strain evidence="8 9">PKUAC-SCTA183</strain>
    </source>
</reference>
<evidence type="ECO:0000256" key="4">
    <source>
        <dbReference type="ARBA" id="ARBA00023110"/>
    </source>
</evidence>
<dbReference type="Pfam" id="PF00639">
    <property type="entry name" value="Rotamase"/>
    <property type="match status" value="1"/>
</dbReference>
<sequence>MKLQKFKQAQWQHKLDHYFLQCKTQLDQVIYSLIRTQDADLTNELYFRLLEGEQSFAELAAQYSQGPEAAKGGLVGPVEIGAYYPSFAHVLTTHAPGDLLTPLPLEDCVVIIRIEQKIPARFDEATQQRLLDELFAAWMDAELRAS</sequence>
<dbReference type="AlphaFoldDB" id="A0A6M8B8X2"/>